<comment type="similarity">
    <text evidence="1 4">Belongs to the universal ribosomal protein uS8 family.</text>
</comment>
<keyword evidence="3 4" id="KW-0687">Ribonucleoprotein</keyword>
<dbReference type="InterPro" id="IPR047863">
    <property type="entry name" value="Ribosomal_uS8_CS"/>
</dbReference>
<dbReference type="EMBL" id="FR824180">
    <property type="protein sequence ID" value="CCA21816.1"/>
    <property type="molecule type" value="Genomic_DNA"/>
</dbReference>
<feature type="domain" description="Cyclic nucleotide-binding" evidence="5">
    <location>
        <begin position="70"/>
        <end position="195"/>
    </location>
</feature>
<dbReference type="GO" id="GO:0005840">
    <property type="term" value="C:ribosome"/>
    <property type="evidence" value="ECO:0007669"/>
    <property type="project" value="UniProtKB-KW"/>
</dbReference>
<dbReference type="Pfam" id="PF00027">
    <property type="entry name" value="cNMP_binding"/>
    <property type="match status" value="1"/>
</dbReference>
<dbReference type="CDD" id="cd00038">
    <property type="entry name" value="CAP_ED"/>
    <property type="match status" value="1"/>
</dbReference>
<name>F0WKK9_9STRA</name>
<dbReference type="InterPro" id="IPR035987">
    <property type="entry name" value="Ribosomal_uS8_sf"/>
</dbReference>
<dbReference type="PROSITE" id="PS00053">
    <property type="entry name" value="RIBOSOMAL_S8"/>
    <property type="match status" value="1"/>
</dbReference>
<reference evidence="6" key="2">
    <citation type="submission" date="2011-02" db="EMBL/GenBank/DDBJ databases">
        <authorList>
            <person name="MacLean D."/>
        </authorList>
    </citation>
    <scope>NUCLEOTIDE SEQUENCE</scope>
</reference>
<dbReference type="AlphaFoldDB" id="F0WKK9"/>
<dbReference type="NCBIfam" id="NF003115">
    <property type="entry name" value="PRK04034.1"/>
    <property type="match status" value="1"/>
</dbReference>
<protein>
    <submittedName>
        <fullName evidence="6">Uncharacterized protein AlNc14C135G7059</fullName>
    </submittedName>
</protein>
<dbReference type="Gene3D" id="3.30.1370.30">
    <property type="match status" value="1"/>
</dbReference>
<dbReference type="InterPro" id="IPR000630">
    <property type="entry name" value="Ribosomal_uS8"/>
</dbReference>
<dbReference type="PANTHER" id="PTHR11758">
    <property type="entry name" value="40S RIBOSOMAL PROTEIN S15A"/>
    <property type="match status" value="1"/>
</dbReference>
<dbReference type="InterPro" id="IPR000595">
    <property type="entry name" value="cNMP-bd_dom"/>
</dbReference>
<dbReference type="GO" id="GO:1990904">
    <property type="term" value="C:ribonucleoprotein complex"/>
    <property type="evidence" value="ECO:0007669"/>
    <property type="project" value="UniProtKB-KW"/>
</dbReference>
<evidence type="ECO:0000313" key="6">
    <source>
        <dbReference type="EMBL" id="CCA21816.1"/>
    </source>
</evidence>
<dbReference type="SMART" id="SM00100">
    <property type="entry name" value="cNMP"/>
    <property type="match status" value="2"/>
</dbReference>
<dbReference type="InterPro" id="IPR018490">
    <property type="entry name" value="cNMP-bd_dom_sf"/>
</dbReference>
<dbReference type="HAMAP" id="MF_01302_A">
    <property type="entry name" value="Ribosomal_uS8_A"/>
    <property type="match status" value="1"/>
</dbReference>
<dbReference type="FunFam" id="3.30.1490.10:FF:000002">
    <property type="entry name" value="40S ribosomal protein S15a"/>
    <property type="match status" value="1"/>
</dbReference>
<dbReference type="Gene3D" id="3.30.1490.10">
    <property type="match status" value="1"/>
</dbReference>
<gene>
    <name evidence="6" type="primary">AlNc14C135G7059</name>
    <name evidence="6" type="ORF">ALNC14_079590</name>
</gene>
<dbReference type="InterPro" id="IPR014710">
    <property type="entry name" value="RmlC-like_jellyroll"/>
</dbReference>
<evidence type="ECO:0000256" key="4">
    <source>
        <dbReference type="RuleBase" id="RU003660"/>
    </source>
</evidence>
<dbReference type="SUPFAM" id="SSF56047">
    <property type="entry name" value="Ribosomal protein S8"/>
    <property type="match status" value="1"/>
</dbReference>
<dbReference type="SUPFAM" id="SSF51206">
    <property type="entry name" value="cAMP-binding domain-like"/>
    <property type="match status" value="2"/>
</dbReference>
<reference evidence="6" key="1">
    <citation type="journal article" date="2011" name="PLoS Biol.">
        <title>Gene gain and loss during evolution of obligate parasitism in the white rust pathogen of Arabidopsis thaliana.</title>
        <authorList>
            <person name="Kemen E."/>
            <person name="Gardiner A."/>
            <person name="Schultz-Larsen T."/>
            <person name="Kemen A.C."/>
            <person name="Balmuth A.L."/>
            <person name="Robert-Seilaniantz A."/>
            <person name="Bailey K."/>
            <person name="Holub E."/>
            <person name="Studholme D.J."/>
            <person name="Maclean D."/>
            <person name="Jones J.D."/>
        </authorList>
    </citation>
    <scope>NUCLEOTIDE SEQUENCE</scope>
</reference>
<evidence type="ECO:0000256" key="3">
    <source>
        <dbReference type="ARBA" id="ARBA00023274"/>
    </source>
</evidence>
<dbReference type="PROSITE" id="PS50042">
    <property type="entry name" value="CNMP_BINDING_3"/>
    <property type="match status" value="2"/>
</dbReference>
<organism evidence="6">
    <name type="scientific">Albugo laibachii Nc14</name>
    <dbReference type="NCBI Taxonomy" id="890382"/>
    <lineage>
        <taxon>Eukaryota</taxon>
        <taxon>Sar</taxon>
        <taxon>Stramenopiles</taxon>
        <taxon>Oomycota</taxon>
        <taxon>Peronosporomycetes</taxon>
        <taxon>Albuginales</taxon>
        <taxon>Albuginaceae</taxon>
        <taxon>Albugo</taxon>
    </lineage>
</organism>
<evidence type="ECO:0000256" key="2">
    <source>
        <dbReference type="ARBA" id="ARBA00022980"/>
    </source>
</evidence>
<keyword evidence="2 4" id="KW-0689">Ribosomal protein</keyword>
<proteinExistence type="inferred from homology"/>
<dbReference type="GO" id="GO:0003735">
    <property type="term" value="F:structural constituent of ribosome"/>
    <property type="evidence" value="ECO:0007669"/>
    <property type="project" value="InterPro"/>
</dbReference>
<dbReference type="HOGENOM" id="CLU_322490_0_0_1"/>
<dbReference type="GO" id="GO:0006412">
    <property type="term" value="P:translation"/>
    <property type="evidence" value="ECO:0007669"/>
    <property type="project" value="InterPro"/>
</dbReference>
<dbReference type="Pfam" id="PF00410">
    <property type="entry name" value="Ribosomal_S8"/>
    <property type="match status" value="1"/>
</dbReference>
<accession>F0WKK9</accession>
<evidence type="ECO:0000256" key="1">
    <source>
        <dbReference type="ARBA" id="ARBA00006471"/>
    </source>
</evidence>
<dbReference type="FunFam" id="3.30.1370.30:FF:000001">
    <property type="entry name" value="40S ribosomal protein S15a"/>
    <property type="match status" value="1"/>
</dbReference>
<feature type="domain" description="Cyclic nucleotide-binding" evidence="5">
    <location>
        <begin position="205"/>
        <end position="313"/>
    </location>
</feature>
<sequence length="898" mass="101169">MVVSPTAELIVISRAIFVEMSQAPVDGHITSNRQFHSSKDIVRSIFQRPPSQRYEKELSIAIEYLNSVKFFSRFTLEVRKKLCKVMNFINATSSTILFEEGEIGRHFYIIFSGQVDVSVKYKNRFDETAGNVVATLGEGDSFGELALSESDGVRRATVQSTEYGEFLTLNREQFEPLVKKIQSEYREKYVSLLRQNLLFQGAEWDDGILQSLCSVMNEKSFPLGSEICKQGSRAMEVIVIVRGECEMIQERIDPISRKAQAFRVGRFGPNSILSSAETCTGKFTDIILRDYAIVASTLVKVLLLSRFNLFQMLSMDTLATIRQHSLKIITESVESRALKTVLWDRYRHDVVRQTVGARVPDSSLTRCSSAPLLPSGINGPRHIVDADFVGFSDLHPKKSSMLCESDCNLYLVPSRGSQVPVRTNTRHSMSFGAQQIASLPVQSRRKGFKAGMLSQITKMKNNRRSHRFIEEEPSADGTKEPLSSTKISFAEKILSEQEKFDRTKLLGYADKTRSSKLDALQSALQSRVFSPVFAEDGLRRPSHGIHHPFSLIGFLRDPSVSLKGSHITGFRILGKCRAFGDAIHLFRTVCIFETESHPHKDTSQFAIYKDDELTMVLINHFDGRKCAEKADRSSATIKLAPHYRPRASSCGNEQRFACARVFCNTIAKTQQSITAIEPVTMHVYQSFSSCQSAVRFAKANADVFIDAVPLVIIPLFEWVLFSDLQQLNASSADLDQAIEIVTTRNILEESGDESLQSSIHISTCKGRRMVRMNVLADCLKTIYNAEKRGKRQVLIRPQSKVIVKVLQVMQKNGYIGEFEIVDDHRGGKIVVELKGRLNKCGVISPRFDVQIVEIEKWINNLLPSRQFGHIVLSTTYGIMDHLEARRRHTGGKVMAFFY</sequence>
<evidence type="ECO:0000259" key="5">
    <source>
        <dbReference type="PROSITE" id="PS50042"/>
    </source>
</evidence>
<dbReference type="Gene3D" id="2.60.120.10">
    <property type="entry name" value="Jelly Rolls"/>
    <property type="match status" value="2"/>
</dbReference>